<keyword evidence="1" id="KW-1133">Transmembrane helix</keyword>
<proteinExistence type="predicted"/>
<accession>A0ABM8JQC5</accession>
<dbReference type="Proteomes" id="UP001473424">
    <property type="component" value="Chromosome"/>
</dbReference>
<name>A0ABM8JQC5_9MOLU</name>
<gene>
    <name evidence="2" type="ORF">SAP269_21140</name>
</gene>
<protein>
    <recommendedName>
        <fullName evidence="4">DUF304 domain-containing protein</fullName>
    </recommendedName>
</protein>
<organism evidence="2 3">
    <name type="scientific">Spiroplasma ixodetis</name>
    <dbReference type="NCBI Taxonomy" id="2141"/>
    <lineage>
        <taxon>Bacteria</taxon>
        <taxon>Bacillati</taxon>
        <taxon>Mycoplasmatota</taxon>
        <taxon>Mollicutes</taxon>
        <taxon>Entomoplasmatales</taxon>
        <taxon>Spiroplasmataceae</taxon>
        <taxon>Spiroplasma</taxon>
    </lineage>
</organism>
<keyword evidence="1" id="KW-0472">Membrane</keyword>
<dbReference type="RefSeq" id="WP_353306285.1">
    <property type="nucleotide sequence ID" value="NZ_AP028955.1"/>
</dbReference>
<dbReference type="EMBL" id="AP028955">
    <property type="protein sequence ID" value="BET39525.1"/>
    <property type="molecule type" value="Genomic_DNA"/>
</dbReference>
<keyword evidence="3" id="KW-1185">Reference proteome</keyword>
<evidence type="ECO:0008006" key="4">
    <source>
        <dbReference type="Google" id="ProtNLM"/>
    </source>
</evidence>
<evidence type="ECO:0000313" key="2">
    <source>
        <dbReference type="EMBL" id="BET39525.1"/>
    </source>
</evidence>
<feature type="transmembrane region" description="Helical" evidence="1">
    <location>
        <begin position="47"/>
        <end position="65"/>
    </location>
</feature>
<sequence>MEKVNLPKSTKKIHYQIFRGINLTDLLVLLIFISMSISIAFLLTINVYLKFSLSLIIIAFGFICIQKIKNETRTYELIVRSIKYLTMIGKSSTVNLNPNFELLNDKNIVLFK</sequence>
<evidence type="ECO:0000313" key="3">
    <source>
        <dbReference type="Proteomes" id="UP001473424"/>
    </source>
</evidence>
<keyword evidence="1" id="KW-0812">Transmembrane</keyword>
<feature type="transmembrane region" description="Helical" evidence="1">
    <location>
        <begin position="21"/>
        <end position="41"/>
    </location>
</feature>
<evidence type="ECO:0000256" key="1">
    <source>
        <dbReference type="SAM" id="Phobius"/>
    </source>
</evidence>
<reference evidence="3" key="1">
    <citation type="journal article" date="2024" name="FEMS Microbiol. Lett.">
        <title>Genomic insights into Spiroplasma endosymbionts that induce male-killing and protective phenotypes in the pea aphid.</title>
        <authorList>
            <person name="Arai H."/>
            <person name="Legeai F."/>
            <person name="Kageyama D."/>
            <person name="Sugio A."/>
            <person name="Simon J.C."/>
        </authorList>
    </citation>
    <scope>NUCLEOTIDE SEQUENCE [LARGE SCALE GENOMIC DNA]</scope>
    <source>
        <strain evidence="3">sAp269</strain>
    </source>
</reference>